<accession>A0AB34KEP5</accession>
<reference evidence="13 14" key="1">
    <citation type="journal article" date="2020" name="Microbiol. Resour. Announc.">
        <title>Draft Genome Sequence of a Cladosporium Species Isolated from the Mesophotic Ascidian Didemnum maculosum.</title>
        <authorList>
            <person name="Gioti A."/>
            <person name="Siaperas R."/>
            <person name="Nikolaivits E."/>
            <person name="Le Goff G."/>
            <person name="Ouazzani J."/>
            <person name="Kotoulas G."/>
            <person name="Topakas E."/>
        </authorList>
    </citation>
    <scope>NUCLEOTIDE SEQUENCE [LARGE SCALE GENOMIC DNA]</scope>
    <source>
        <strain evidence="13 14">TM138-S3</strain>
    </source>
</reference>
<dbReference type="AlphaFoldDB" id="A0AB34KEP5"/>
<dbReference type="SUPFAM" id="SSF54556">
    <property type="entry name" value="Chitinase insertion domain"/>
    <property type="match status" value="1"/>
</dbReference>
<dbReference type="PANTHER" id="PTHR11177:SF317">
    <property type="entry name" value="CHITINASE 12-RELATED"/>
    <property type="match status" value="1"/>
</dbReference>
<dbReference type="EMBL" id="JAAQHG020000142">
    <property type="protein sequence ID" value="KAL1581815.1"/>
    <property type="molecule type" value="Genomic_DNA"/>
</dbReference>
<dbReference type="GO" id="GO:0006032">
    <property type="term" value="P:chitin catabolic process"/>
    <property type="evidence" value="ECO:0007669"/>
    <property type="project" value="UniProtKB-KW"/>
</dbReference>
<dbReference type="PROSITE" id="PS51910">
    <property type="entry name" value="GH18_2"/>
    <property type="match status" value="1"/>
</dbReference>
<feature type="compositionally biased region" description="Polar residues" evidence="10">
    <location>
        <begin position="37"/>
        <end position="57"/>
    </location>
</feature>
<keyword evidence="14" id="KW-1185">Reference proteome</keyword>
<keyword evidence="5" id="KW-0146">Chitin degradation</keyword>
<dbReference type="FunFam" id="3.10.50.10:FF:000005">
    <property type="entry name" value="Endochitinase B1"/>
    <property type="match status" value="1"/>
</dbReference>
<organism evidence="13 14">
    <name type="scientific">Cladosporium halotolerans</name>
    <dbReference type="NCBI Taxonomy" id="1052096"/>
    <lineage>
        <taxon>Eukaryota</taxon>
        <taxon>Fungi</taxon>
        <taxon>Dikarya</taxon>
        <taxon>Ascomycota</taxon>
        <taxon>Pezizomycotina</taxon>
        <taxon>Dothideomycetes</taxon>
        <taxon>Dothideomycetidae</taxon>
        <taxon>Cladosporiales</taxon>
        <taxon>Cladosporiaceae</taxon>
        <taxon>Cladosporium</taxon>
    </lineage>
</organism>
<dbReference type="SUPFAM" id="SSF51445">
    <property type="entry name" value="(Trans)glycosidases"/>
    <property type="match status" value="1"/>
</dbReference>
<dbReference type="InterPro" id="IPR017853">
    <property type="entry name" value="GH"/>
</dbReference>
<dbReference type="GO" id="GO:0008843">
    <property type="term" value="F:endochitinase activity"/>
    <property type="evidence" value="ECO:0007669"/>
    <property type="project" value="UniProtKB-EC"/>
</dbReference>
<keyword evidence="7 9" id="KW-0326">Glycosidase</keyword>
<gene>
    <name evidence="13" type="ORF">WHR41_09485</name>
</gene>
<protein>
    <recommendedName>
        <fullName evidence="3">chitinase</fullName>
        <ecNumber evidence="3">3.2.1.14</ecNumber>
    </recommendedName>
</protein>
<evidence type="ECO:0000256" key="11">
    <source>
        <dbReference type="SAM" id="SignalP"/>
    </source>
</evidence>
<feature type="region of interest" description="Disordered" evidence="10">
    <location>
        <begin position="32"/>
        <end position="57"/>
    </location>
</feature>
<dbReference type="Gene3D" id="3.20.20.80">
    <property type="entry name" value="Glycosidases"/>
    <property type="match status" value="1"/>
</dbReference>
<evidence type="ECO:0000313" key="13">
    <source>
        <dbReference type="EMBL" id="KAL1581815.1"/>
    </source>
</evidence>
<evidence type="ECO:0000256" key="6">
    <source>
        <dbReference type="ARBA" id="ARBA00023277"/>
    </source>
</evidence>
<dbReference type="RefSeq" id="XP_069224923.1">
    <property type="nucleotide sequence ID" value="XM_069378088.1"/>
</dbReference>
<dbReference type="PANTHER" id="PTHR11177">
    <property type="entry name" value="CHITINASE"/>
    <property type="match status" value="1"/>
</dbReference>
<evidence type="ECO:0000313" key="14">
    <source>
        <dbReference type="Proteomes" id="UP000803884"/>
    </source>
</evidence>
<evidence type="ECO:0000256" key="5">
    <source>
        <dbReference type="ARBA" id="ARBA00023024"/>
    </source>
</evidence>
<dbReference type="InterPro" id="IPR029070">
    <property type="entry name" value="Chitinase_insertion_sf"/>
</dbReference>
<dbReference type="GO" id="GO:0005576">
    <property type="term" value="C:extracellular region"/>
    <property type="evidence" value="ECO:0007669"/>
    <property type="project" value="TreeGrafter"/>
</dbReference>
<dbReference type="InterPro" id="IPR050314">
    <property type="entry name" value="Glycosyl_Hydrlase_18"/>
</dbReference>
<dbReference type="InterPro" id="IPR001223">
    <property type="entry name" value="Glyco_hydro18_cat"/>
</dbReference>
<dbReference type="EC" id="3.2.1.14" evidence="3"/>
<evidence type="ECO:0000256" key="7">
    <source>
        <dbReference type="ARBA" id="ARBA00023295"/>
    </source>
</evidence>
<evidence type="ECO:0000256" key="9">
    <source>
        <dbReference type="RuleBase" id="RU000489"/>
    </source>
</evidence>
<evidence type="ECO:0000256" key="3">
    <source>
        <dbReference type="ARBA" id="ARBA00012729"/>
    </source>
</evidence>
<keyword evidence="4 9" id="KW-0378">Hydrolase</keyword>
<evidence type="ECO:0000256" key="8">
    <source>
        <dbReference type="ARBA" id="ARBA00023326"/>
    </source>
</evidence>
<evidence type="ECO:0000256" key="10">
    <source>
        <dbReference type="SAM" id="MobiDB-lite"/>
    </source>
</evidence>
<dbReference type="GeneID" id="96010926"/>
<feature type="signal peptide" evidence="11">
    <location>
        <begin position="1"/>
        <end position="24"/>
    </location>
</feature>
<proteinExistence type="inferred from homology"/>
<dbReference type="InterPro" id="IPR001579">
    <property type="entry name" value="Glyco_hydro_18_chit_AS"/>
</dbReference>
<feature type="domain" description="GH18" evidence="12">
    <location>
        <begin position="12"/>
        <end position="378"/>
    </location>
</feature>
<keyword evidence="8" id="KW-0624">Polysaccharide degradation</keyword>
<dbReference type="GO" id="GO:0008061">
    <property type="term" value="F:chitin binding"/>
    <property type="evidence" value="ECO:0007669"/>
    <property type="project" value="InterPro"/>
</dbReference>
<sequence>MASTYFHRATAFVVLAFLSSFSAAGPNLPQPPIPDKTFTSPNSVLSNVSRDSQAGQSSQRNVYRNVAYYVNWAIYARNHQPQDIPVDKLTHVLNLKVLLSIGGWSYSSNFATPASSPAGREKFAQTAVALLKDLPFDGLDVDWEYPQTPQEGSDFVALLSAIRHELDKYAISLPSKPHFLLTAASPAGPQHFPNIPFRDLDPYLDFWNLMAYDYAGSWDTVSGRQANIFLSNSTPAATSFNTDAAVVHYKEQGVPAGKIVLGMPLYGRAFQNTDGPGTVFNGVGEGSIPGEIGVWTYKALPQPRAKVFEDAQAAASWSYDETSKTMISYDTPEVMRRKVDYIKSMGLGGAMFWETSGDRPCTDEESLINVAAIQLSRGENCRLESSDNCLDYPGSKYENLKRGMPSE</sequence>
<dbReference type="SMART" id="SM00636">
    <property type="entry name" value="Glyco_18"/>
    <property type="match status" value="1"/>
</dbReference>
<dbReference type="PROSITE" id="PS01095">
    <property type="entry name" value="GH18_1"/>
    <property type="match status" value="1"/>
</dbReference>
<name>A0AB34KEP5_9PEZI</name>
<comment type="similarity">
    <text evidence="2">Belongs to the glycosyl hydrolase 18 family. Chitinase class V subfamily.</text>
</comment>
<evidence type="ECO:0000256" key="1">
    <source>
        <dbReference type="ARBA" id="ARBA00000822"/>
    </source>
</evidence>
<dbReference type="Proteomes" id="UP000803884">
    <property type="component" value="Unassembled WGS sequence"/>
</dbReference>
<comment type="caution">
    <text evidence="13">The sequence shown here is derived from an EMBL/GenBank/DDBJ whole genome shotgun (WGS) entry which is preliminary data.</text>
</comment>
<dbReference type="Pfam" id="PF00704">
    <property type="entry name" value="Glyco_hydro_18"/>
    <property type="match status" value="1"/>
</dbReference>
<dbReference type="GO" id="GO:0000272">
    <property type="term" value="P:polysaccharide catabolic process"/>
    <property type="evidence" value="ECO:0007669"/>
    <property type="project" value="UniProtKB-KW"/>
</dbReference>
<comment type="catalytic activity">
    <reaction evidence="1">
        <text>Random endo-hydrolysis of N-acetyl-beta-D-glucosaminide (1-&gt;4)-beta-linkages in chitin and chitodextrins.</text>
        <dbReference type="EC" id="3.2.1.14"/>
    </reaction>
</comment>
<keyword evidence="11" id="KW-0732">Signal</keyword>
<evidence type="ECO:0000256" key="4">
    <source>
        <dbReference type="ARBA" id="ARBA00022801"/>
    </source>
</evidence>
<dbReference type="InterPro" id="IPR011583">
    <property type="entry name" value="Chitinase_II/V-like_cat"/>
</dbReference>
<evidence type="ECO:0000259" key="12">
    <source>
        <dbReference type="PROSITE" id="PS51910"/>
    </source>
</evidence>
<dbReference type="CDD" id="cd06548">
    <property type="entry name" value="GH18_chitinase"/>
    <property type="match status" value="1"/>
</dbReference>
<dbReference type="Gene3D" id="3.10.50.10">
    <property type="match status" value="1"/>
</dbReference>
<evidence type="ECO:0000256" key="2">
    <source>
        <dbReference type="ARBA" id="ARBA00008682"/>
    </source>
</evidence>
<feature type="chain" id="PRO_5044225297" description="chitinase" evidence="11">
    <location>
        <begin position="25"/>
        <end position="407"/>
    </location>
</feature>
<keyword evidence="6" id="KW-0119">Carbohydrate metabolism</keyword>